<comment type="caution">
    <text evidence="1">The sequence shown here is derived from an EMBL/GenBank/DDBJ whole genome shotgun (WGS) entry which is preliminary data.</text>
</comment>
<name>A0AA38HHU3_9CUCU</name>
<accession>A0AA38HHU3</accession>
<protein>
    <submittedName>
        <fullName evidence="1">Uncharacterized protein</fullName>
    </submittedName>
</protein>
<dbReference type="Proteomes" id="UP001168821">
    <property type="component" value="Unassembled WGS sequence"/>
</dbReference>
<evidence type="ECO:0000313" key="2">
    <source>
        <dbReference type="Proteomes" id="UP001168821"/>
    </source>
</evidence>
<evidence type="ECO:0000313" key="1">
    <source>
        <dbReference type="EMBL" id="KAJ3616283.1"/>
    </source>
</evidence>
<dbReference type="AlphaFoldDB" id="A0AA38HHU3"/>
<proteinExistence type="predicted"/>
<sequence>MKRIRQRPITQPDCPAMLDDTVACFTMAYTIADTTRKVRNCFDRLSDEMKALICQHQRLIEAMLFRTLETNSVKSVAPVHLKLMEHFNSTQEVRLS</sequence>
<gene>
    <name evidence="1" type="ORF">Zmor_011949</name>
</gene>
<reference evidence="1" key="1">
    <citation type="journal article" date="2023" name="G3 (Bethesda)">
        <title>Whole genome assemblies of Zophobas morio and Tenebrio molitor.</title>
        <authorList>
            <person name="Kaur S."/>
            <person name="Stinson S.A."/>
            <person name="diCenzo G.C."/>
        </authorList>
    </citation>
    <scope>NUCLEOTIDE SEQUENCE</scope>
    <source>
        <strain evidence="1">QUZm001</strain>
    </source>
</reference>
<keyword evidence="2" id="KW-1185">Reference proteome</keyword>
<organism evidence="1 2">
    <name type="scientific">Zophobas morio</name>
    <dbReference type="NCBI Taxonomy" id="2755281"/>
    <lineage>
        <taxon>Eukaryota</taxon>
        <taxon>Metazoa</taxon>
        <taxon>Ecdysozoa</taxon>
        <taxon>Arthropoda</taxon>
        <taxon>Hexapoda</taxon>
        <taxon>Insecta</taxon>
        <taxon>Pterygota</taxon>
        <taxon>Neoptera</taxon>
        <taxon>Endopterygota</taxon>
        <taxon>Coleoptera</taxon>
        <taxon>Polyphaga</taxon>
        <taxon>Cucujiformia</taxon>
        <taxon>Tenebrionidae</taxon>
        <taxon>Zophobas</taxon>
    </lineage>
</organism>
<dbReference type="EMBL" id="JALNTZ010003670">
    <property type="protein sequence ID" value="KAJ3616283.1"/>
    <property type="molecule type" value="Genomic_DNA"/>
</dbReference>